<evidence type="ECO:0000256" key="3">
    <source>
        <dbReference type="ARBA" id="ARBA00023002"/>
    </source>
</evidence>
<dbReference type="EMBL" id="SCHB01000003">
    <property type="protein sequence ID" value="TBW72395.1"/>
    <property type="molecule type" value="Genomic_DNA"/>
</dbReference>
<evidence type="ECO:0000313" key="5">
    <source>
        <dbReference type="Proteomes" id="UP000293637"/>
    </source>
</evidence>
<accession>A0A4Q9WBQ0</accession>
<dbReference type="SUPFAM" id="SSF51905">
    <property type="entry name" value="FAD/NAD(P)-binding domain"/>
    <property type="match status" value="1"/>
</dbReference>
<name>A0A4Q9WBQ0_STALU</name>
<comment type="cofactor">
    <cofactor evidence="1">
        <name>FAD</name>
        <dbReference type="ChEBI" id="CHEBI:57692"/>
    </cofactor>
</comment>
<keyword evidence="4" id="KW-0503">Monooxygenase</keyword>
<organism evidence="4 5">
    <name type="scientific">Staphylococcus lugdunensis</name>
    <dbReference type="NCBI Taxonomy" id="28035"/>
    <lineage>
        <taxon>Bacteria</taxon>
        <taxon>Bacillati</taxon>
        <taxon>Bacillota</taxon>
        <taxon>Bacilli</taxon>
        <taxon>Bacillales</taxon>
        <taxon>Staphylococcaceae</taxon>
        <taxon>Staphylococcus</taxon>
    </lineage>
</organism>
<evidence type="ECO:0000256" key="1">
    <source>
        <dbReference type="ARBA" id="ARBA00001974"/>
    </source>
</evidence>
<dbReference type="Gene3D" id="3.50.50.60">
    <property type="entry name" value="FAD/NAD(P)-binding domain"/>
    <property type="match status" value="2"/>
</dbReference>
<comment type="caution">
    <text evidence="4">The sequence shown here is derived from an EMBL/GenBank/DDBJ whole genome shotgun (WGS) entry which is preliminary data.</text>
</comment>
<evidence type="ECO:0000256" key="2">
    <source>
        <dbReference type="ARBA" id="ARBA00022630"/>
    </source>
</evidence>
<sequence>MSQHHSIIIVGAGAAGIGMAITLQDFNLSDVLILEKNSIGHSFKQWPKSTRTITPSFTTNGFGMPDINAVSIDTSPAFTFKEEHLLGSTYGEYLELISQHYQLNVETKTTVNSIEAKKDCYYIKTNHGDYSADYLFIATGDFDFPYQPFQYGRHYSKIHDFNTLGQDNKRYTIIGGNESAFDAAIHLSNVGAQVSIYAQQSSFNQVDADPSIRLSSYTYHRLKSAMSNGAQIDMHTPYTLASISYDNDIYTLTFTNGLITQSETEPIIATGFDVRANPLVQQLFDINGQDIKLTDQDESTRYPNVFMIGATVRHNNATLCYIYKFRARFAVLAKIIADREGLSGNQNIVDRYKHNQMYLDDYECCDVNCSC</sequence>
<dbReference type="PRINTS" id="PR00469">
    <property type="entry name" value="PNDRDTASEII"/>
</dbReference>
<protein>
    <submittedName>
        <fullName evidence="4">Monooxygenase</fullName>
    </submittedName>
</protein>
<dbReference type="InterPro" id="IPR036188">
    <property type="entry name" value="FAD/NAD-bd_sf"/>
</dbReference>
<proteinExistence type="predicted"/>
<dbReference type="AlphaFoldDB" id="A0A4Q9WBQ0"/>
<evidence type="ECO:0000313" key="4">
    <source>
        <dbReference type="EMBL" id="TBW72395.1"/>
    </source>
</evidence>
<dbReference type="InterPro" id="IPR050097">
    <property type="entry name" value="Ferredoxin-NADP_redctase_2"/>
</dbReference>
<dbReference type="Proteomes" id="UP000293637">
    <property type="component" value="Unassembled WGS sequence"/>
</dbReference>
<dbReference type="RefSeq" id="WP_131512937.1">
    <property type="nucleotide sequence ID" value="NZ_SCHB01000003.1"/>
</dbReference>
<keyword evidence="2" id="KW-0285">Flavoprotein</keyword>
<dbReference type="PANTHER" id="PTHR48105">
    <property type="entry name" value="THIOREDOXIN REDUCTASE 1-RELATED-RELATED"/>
    <property type="match status" value="1"/>
</dbReference>
<reference evidence="4 5" key="1">
    <citation type="journal article" date="2019" name="Sci. Transl. Med.">
        <title>Quorum sensing between bacterial species on the skin protects against epidermal injury in atopic dermatitis.</title>
        <authorList>
            <person name="Williams M.R."/>
        </authorList>
    </citation>
    <scope>NUCLEOTIDE SEQUENCE [LARGE SCALE GENOMIC DNA]</scope>
    <source>
        <strain evidence="4 5">E7</strain>
    </source>
</reference>
<dbReference type="GO" id="GO:0004497">
    <property type="term" value="F:monooxygenase activity"/>
    <property type="evidence" value="ECO:0007669"/>
    <property type="project" value="UniProtKB-KW"/>
</dbReference>
<gene>
    <name evidence="4" type="ORF">EQ812_05290</name>
</gene>
<keyword evidence="3" id="KW-0560">Oxidoreductase</keyword>
<dbReference type="PRINTS" id="PR00368">
    <property type="entry name" value="FADPNR"/>
</dbReference>
<dbReference type="Pfam" id="PF13738">
    <property type="entry name" value="Pyr_redox_3"/>
    <property type="match status" value="1"/>
</dbReference>